<dbReference type="SUPFAM" id="SSF88723">
    <property type="entry name" value="PIN domain-like"/>
    <property type="match status" value="1"/>
</dbReference>
<dbReference type="SUPFAM" id="SSF47807">
    <property type="entry name" value="5' to 3' exonuclease, C-terminal subdomain"/>
    <property type="match status" value="1"/>
</dbReference>
<dbReference type="GO" id="GO:0016787">
    <property type="term" value="F:hydrolase activity"/>
    <property type="evidence" value="ECO:0007669"/>
    <property type="project" value="UniProtKB-KW"/>
</dbReference>
<dbReference type="SMART" id="SM00475">
    <property type="entry name" value="53EXOc"/>
    <property type="match status" value="1"/>
</dbReference>
<dbReference type="InterPro" id="IPR020046">
    <property type="entry name" value="5-3_exonucl_a-hlix_arch_N"/>
</dbReference>
<evidence type="ECO:0000256" key="5">
    <source>
        <dbReference type="ARBA" id="ARBA00022842"/>
    </source>
</evidence>
<dbReference type="InterPro" id="IPR029060">
    <property type="entry name" value="PIN-like_dom_sf"/>
</dbReference>
<evidence type="ECO:0000256" key="7">
    <source>
        <dbReference type="ARBA" id="ARBA00023125"/>
    </source>
</evidence>
<feature type="binding site" evidence="8">
    <location>
        <position position="180"/>
    </location>
    <ligand>
        <name>K(+)</name>
        <dbReference type="ChEBI" id="CHEBI:29103"/>
    </ligand>
</feature>
<keyword evidence="11" id="KW-1185">Reference proteome</keyword>
<keyword evidence="4 8" id="KW-0378">Hydrolase</keyword>
<dbReference type="EC" id="3.1.-.-" evidence="8"/>
<feature type="domain" description="5'-3' exonuclease" evidence="9">
    <location>
        <begin position="3"/>
        <end position="250"/>
    </location>
</feature>
<protein>
    <recommendedName>
        <fullName evidence="8">Flap endonuclease Xni</fullName>
        <shortName evidence="8">FEN</shortName>
        <ecNumber evidence="8">3.1.-.-</ecNumber>
    </recommendedName>
</protein>
<dbReference type="InterPro" id="IPR008918">
    <property type="entry name" value="HhH2"/>
</dbReference>
<dbReference type="PANTHER" id="PTHR42646">
    <property type="entry name" value="FLAP ENDONUCLEASE XNI"/>
    <property type="match status" value="1"/>
</dbReference>
<evidence type="ECO:0000313" key="11">
    <source>
        <dbReference type="Proteomes" id="UP001219630"/>
    </source>
</evidence>
<keyword evidence="6 8" id="KW-0630">Potassium</keyword>
<feature type="binding site" evidence="8">
    <location>
        <position position="185"/>
    </location>
    <ligand>
        <name>K(+)</name>
        <dbReference type="ChEBI" id="CHEBI:29103"/>
    </ligand>
</feature>
<dbReference type="Pfam" id="PF02739">
    <property type="entry name" value="5_3_exonuc_N"/>
    <property type="match status" value="1"/>
</dbReference>
<dbReference type="InterPro" id="IPR020045">
    <property type="entry name" value="DNA_polI_H3TH"/>
</dbReference>
<evidence type="ECO:0000256" key="1">
    <source>
        <dbReference type="ARBA" id="ARBA00022722"/>
    </source>
</evidence>
<dbReference type="InterPro" id="IPR022895">
    <property type="entry name" value="Xni"/>
</dbReference>
<evidence type="ECO:0000256" key="2">
    <source>
        <dbReference type="ARBA" id="ARBA00022723"/>
    </source>
</evidence>
<dbReference type="Proteomes" id="UP001219630">
    <property type="component" value="Chromosome"/>
</dbReference>
<reference evidence="10 11" key="1">
    <citation type="submission" date="2022-12" db="EMBL/GenBank/DDBJ databases">
        <title>Complete genome sequencing of Dickeya lacustris type strain LMG30899.</title>
        <authorList>
            <person name="Dobhal S."/>
            <person name="Arizala D."/>
            <person name="Arif M."/>
        </authorList>
    </citation>
    <scope>NUCLEOTIDE SEQUENCE [LARGE SCALE GENOMIC DNA]</scope>
    <source>
        <strain evidence="10 11">LMG30899</strain>
    </source>
</reference>
<feature type="binding site" evidence="8">
    <location>
        <position position="182"/>
    </location>
    <ligand>
        <name>K(+)</name>
        <dbReference type="ChEBI" id="CHEBI:29103"/>
    </ligand>
</feature>
<evidence type="ECO:0000256" key="8">
    <source>
        <dbReference type="HAMAP-Rule" id="MF_01192"/>
    </source>
</evidence>
<organism evidence="10 11">
    <name type="scientific">Dickeya lacustris</name>
    <dbReference type="NCBI Taxonomy" id="2259638"/>
    <lineage>
        <taxon>Bacteria</taxon>
        <taxon>Pseudomonadati</taxon>
        <taxon>Pseudomonadota</taxon>
        <taxon>Gammaproteobacteria</taxon>
        <taxon>Enterobacterales</taxon>
        <taxon>Pectobacteriaceae</taxon>
        <taxon>Dickeya</taxon>
    </lineage>
</organism>
<evidence type="ECO:0000313" key="10">
    <source>
        <dbReference type="EMBL" id="WFN55235.1"/>
    </source>
</evidence>
<sequence>MAVHLLIVDALNLIRRIHAVQNSPCLNACQHALGQLIHHSQPTHAVAVFDDEPRTYSWRHQLLAEYKEGRTPMPDTLAQELPRIKEAFLAMGVNSWHSPGNEADDLAATLACKVSAQGHQATIVSTDKGYCQLLAPAIRIRDYFQKRWLDAPFVSKEFGVQPKQLPDYWGLVGISSSKIPGVNGIGPKTAAQLLQQADSLEQLYQQLDQVPEKWRHKLLSHQEIAYRSREVATLKTDLHFNGNLQQLRLPPAMHATPPSY</sequence>
<dbReference type="CDD" id="cd09898">
    <property type="entry name" value="H3TH_53EXO"/>
    <property type="match status" value="1"/>
</dbReference>
<comment type="similarity">
    <text evidence="8">Belongs to the Xni family.</text>
</comment>
<dbReference type="NCBIfam" id="NF007017">
    <property type="entry name" value="PRK09482.1"/>
    <property type="match status" value="1"/>
</dbReference>
<accession>A0ABY8G5L1</accession>
<dbReference type="CDD" id="cd09859">
    <property type="entry name" value="PIN_53EXO"/>
    <property type="match status" value="1"/>
</dbReference>
<keyword evidence="3 8" id="KW-0255">Endonuclease</keyword>
<dbReference type="GO" id="GO:0004519">
    <property type="term" value="F:endonuclease activity"/>
    <property type="evidence" value="ECO:0007669"/>
    <property type="project" value="UniProtKB-KW"/>
</dbReference>
<dbReference type="InterPro" id="IPR036279">
    <property type="entry name" value="5-3_exonuclease_C_sf"/>
</dbReference>
<dbReference type="EMBL" id="CP114280">
    <property type="protein sequence ID" value="WFN55235.1"/>
    <property type="molecule type" value="Genomic_DNA"/>
</dbReference>
<evidence type="ECO:0000256" key="4">
    <source>
        <dbReference type="ARBA" id="ARBA00022801"/>
    </source>
</evidence>
<evidence type="ECO:0000256" key="6">
    <source>
        <dbReference type="ARBA" id="ARBA00022958"/>
    </source>
</evidence>
<keyword evidence="7 8" id="KW-0238">DNA-binding</keyword>
<keyword evidence="2 8" id="KW-0479">Metal-binding</keyword>
<dbReference type="SMART" id="SM00279">
    <property type="entry name" value="HhH2"/>
    <property type="match status" value="1"/>
</dbReference>
<comment type="cofactor">
    <cofactor evidence="8">
        <name>K(+)</name>
        <dbReference type="ChEBI" id="CHEBI:29103"/>
    </cofactor>
    <text evidence="8">Binds 1 K(+) per subunit. The potassium ion strongly increases the affinity for DNA.</text>
</comment>
<dbReference type="InterPro" id="IPR038969">
    <property type="entry name" value="FEN"/>
</dbReference>
<gene>
    <name evidence="8 10" type="primary">xni</name>
    <name evidence="8" type="synonym">ygdG</name>
    <name evidence="10" type="ORF">O1Q98_16700</name>
</gene>
<feature type="region of interest" description="Interaction with DNA" evidence="8">
    <location>
        <begin position="184"/>
        <end position="189"/>
    </location>
</feature>
<comment type="function">
    <text evidence="8">Has flap endonuclease activity. During DNA replication, flap endonucleases cleave the 5'-overhanging flap structure that is generated by displacement synthesis when DNA polymerase encounters the 5'-end of a downstream Okazaki fragment.</text>
</comment>
<evidence type="ECO:0000256" key="3">
    <source>
        <dbReference type="ARBA" id="ARBA00022759"/>
    </source>
</evidence>
<name>A0ABY8G5L1_9GAMM</name>
<dbReference type="Gene3D" id="3.40.50.1010">
    <property type="entry name" value="5'-nuclease"/>
    <property type="match status" value="1"/>
</dbReference>
<dbReference type="InterPro" id="IPR002421">
    <property type="entry name" value="5-3_exonuclease"/>
</dbReference>
<evidence type="ECO:0000259" key="9">
    <source>
        <dbReference type="SMART" id="SM00475"/>
    </source>
</evidence>
<feature type="binding site" evidence="8">
    <location>
        <position position="171"/>
    </location>
    <ligand>
        <name>K(+)</name>
        <dbReference type="ChEBI" id="CHEBI:29103"/>
    </ligand>
</feature>
<keyword evidence="1 8" id="KW-0540">Nuclease</keyword>
<dbReference type="PANTHER" id="PTHR42646:SF2">
    <property type="entry name" value="5'-3' EXONUCLEASE FAMILY PROTEIN"/>
    <property type="match status" value="1"/>
</dbReference>
<keyword evidence="5 8" id="KW-0460">Magnesium</keyword>
<comment type="caution">
    <text evidence="8">Lacks conserved residue(s) required for the propagation of feature annotation.</text>
</comment>
<dbReference type="RefSeq" id="WP_125258603.1">
    <property type="nucleotide sequence ID" value="NZ_CP114280.1"/>
</dbReference>
<dbReference type="HAMAP" id="MF_01192">
    <property type="entry name" value="Xni"/>
    <property type="match status" value="1"/>
</dbReference>
<dbReference type="Gene3D" id="1.10.150.20">
    <property type="entry name" value="5' to 3' exonuclease, C-terminal subdomain"/>
    <property type="match status" value="1"/>
</dbReference>
<proteinExistence type="inferred from homology"/>
<comment type="cofactor">
    <cofactor evidence="8">
        <name>Mg(2+)</name>
        <dbReference type="ChEBI" id="CHEBI:18420"/>
    </cofactor>
    <text evidence="8">Binds 2 Mg(2+) per subunit. Only one magnesium ion has a direct interaction with the protein, the other interactions are indirect.</text>
</comment>
<dbReference type="Pfam" id="PF01367">
    <property type="entry name" value="5_3_exonuc"/>
    <property type="match status" value="1"/>
</dbReference>
<feature type="binding site" evidence="8">
    <location>
        <position position="104"/>
    </location>
    <ligand>
        <name>Mg(2+)</name>
        <dbReference type="ChEBI" id="CHEBI:18420"/>
    </ligand>
</feature>